<accession>A0A370T8T3</accession>
<evidence type="ECO:0000256" key="2">
    <source>
        <dbReference type="ARBA" id="ARBA00022857"/>
    </source>
</evidence>
<comment type="caution">
    <text evidence="4">The sequence shown here is derived from an EMBL/GenBank/DDBJ whole genome shotgun (WGS) entry which is preliminary data.</text>
</comment>
<sequence length="304" mass="32503">MVHVQFNTALLETVRDKVVVLTGGATGIGRETVKIFHKNGAKVVFGDVADGPATQLTAELASENVTYVRCDITSYADQLQLFAKAKDLYGGIDVVVANAGMSITNDPFSPDADITKEPPTKEIDVNLKGAFFTARIGMSYLRQNGGGDLVLTSSIAGFKECTGLTLYTATKHGVIGIMRGLHLAAIKEDIRVNVICPWMTRTAMVKEIETGWDELKLPANDPEDVGMAVVMCATANRGNGTTHKGAAAPFAGKIIFVAGGQPYEIEDAIQSLEPQWLGVENSKVLEVGQAYLMRPGTSWAAPKN</sequence>
<dbReference type="Proteomes" id="UP000254866">
    <property type="component" value="Unassembled WGS sequence"/>
</dbReference>
<dbReference type="Pfam" id="PF00106">
    <property type="entry name" value="adh_short"/>
    <property type="match status" value="1"/>
</dbReference>
<dbReference type="AlphaFoldDB" id="A0A370T8T3"/>
<dbReference type="InterPro" id="IPR020904">
    <property type="entry name" value="Sc_DH/Rdtase_CS"/>
</dbReference>
<evidence type="ECO:0000256" key="3">
    <source>
        <dbReference type="ARBA" id="ARBA00023002"/>
    </source>
</evidence>
<dbReference type="OrthoDB" id="5371740at2759"/>
<gene>
    <name evidence="4" type="ORF">BP5553_10531</name>
</gene>
<evidence type="ECO:0000256" key="1">
    <source>
        <dbReference type="ARBA" id="ARBA00006484"/>
    </source>
</evidence>
<keyword evidence="2" id="KW-0521">NADP</keyword>
<dbReference type="SUPFAM" id="SSF51735">
    <property type="entry name" value="NAD(P)-binding Rossmann-fold domains"/>
    <property type="match status" value="1"/>
</dbReference>
<dbReference type="GeneID" id="43603380"/>
<organism evidence="4 5">
    <name type="scientific">Venustampulla echinocandica</name>
    <dbReference type="NCBI Taxonomy" id="2656787"/>
    <lineage>
        <taxon>Eukaryota</taxon>
        <taxon>Fungi</taxon>
        <taxon>Dikarya</taxon>
        <taxon>Ascomycota</taxon>
        <taxon>Pezizomycotina</taxon>
        <taxon>Leotiomycetes</taxon>
        <taxon>Helotiales</taxon>
        <taxon>Pleuroascaceae</taxon>
        <taxon>Venustampulla</taxon>
    </lineage>
</organism>
<dbReference type="Gene3D" id="3.40.50.720">
    <property type="entry name" value="NAD(P)-binding Rossmann-like Domain"/>
    <property type="match status" value="1"/>
</dbReference>
<dbReference type="InterPro" id="IPR002347">
    <property type="entry name" value="SDR_fam"/>
</dbReference>
<protein>
    <submittedName>
        <fullName evidence="4">15-hydroxyprostaglandin dehydrogenase</fullName>
    </submittedName>
</protein>
<keyword evidence="5" id="KW-1185">Reference proteome</keyword>
<dbReference type="InterPro" id="IPR036291">
    <property type="entry name" value="NAD(P)-bd_dom_sf"/>
</dbReference>
<dbReference type="PRINTS" id="PR00081">
    <property type="entry name" value="GDHRDH"/>
</dbReference>
<evidence type="ECO:0000313" key="5">
    <source>
        <dbReference type="Proteomes" id="UP000254866"/>
    </source>
</evidence>
<dbReference type="PANTHER" id="PTHR43180">
    <property type="entry name" value="3-OXOACYL-(ACYL-CARRIER-PROTEIN) REDUCTASE (AFU_ORTHOLOGUE AFUA_6G11210)"/>
    <property type="match status" value="1"/>
</dbReference>
<evidence type="ECO:0000313" key="4">
    <source>
        <dbReference type="EMBL" id="RDL29904.1"/>
    </source>
</evidence>
<dbReference type="GO" id="GO:0016491">
    <property type="term" value="F:oxidoreductase activity"/>
    <property type="evidence" value="ECO:0007669"/>
    <property type="project" value="UniProtKB-KW"/>
</dbReference>
<dbReference type="PANTHER" id="PTHR43180:SF86">
    <property type="entry name" value="DEHYDROGENASE, PUTATIVE (AFU_ORTHOLOGUE AFUA_3G00290)-RELATED"/>
    <property type="match status" value="1"/>
</dbReference>
<name>A0A370T8T3_9HELO</name>
<proteinExistence type="inferred from homology"/>
<dbReference type="PROSITE" id="PS00061">
    <property type="entry name" value="ADH_SHORT"/>
    <property type="match status" value="1"/>
</dbReference>
<reference evidence="4 5" key="1">
    <citation type="journal article" date="2018" name="IMA Fungus">
        <title>IMA Genome-F 9: Draft genome sequence of Annulohypoxylon stygium, Aspergillus mulundensis, Berkeleyomyces basicola (syn. Thielaviopsis basicola), Ceratocystis smalleyi, two Cercospora beticola strains, Coleophoma cylindrospora, Fusarium fracticaudum, Phialophora cf. hyalina, and Morchella septimelata.</title>
        <authorList>
            <person name="Wingfield B.D."/>
            <person name="Bills G.F."/>
            <person name="Dong Y."/>
            <person name="Huang W."/>
            <person name="Nel W.J."/>
            <person name="Swalarsk-Parry B.S."/>
            <person name="Vaghefi N."/>
            <person name="Wilken P.M."/>
            <person name="An Z."/>
            <person name="de Beer Z.W."/>
            <person name="De Vos L."/>
            <person name="Chen L."/>
            <person name="Duong T.A."/>
            <person name="Gao Y."/>
            <person name="Hammerbacher A."/>
            <person name="Kikkert J.R."/>
            <person name="Li Y."/>
            <person name="Li H."/>
            <person name="Li K."/>
            <person name="Li Q."/>
            <person name="Liu X."/>
            <person name="Ma X."/>
            <person name="Naidoo K."/>
            <person name="Pethybridge S.J."/>
            <person name="Sun J."/>
            <person name="Steenkamp E.T."/>
            <person name="van der Nest M.A."/>
            <person name="van Wyk S."/>
            <person name="Wingfield M.J."/>
            <person name="Xiong C."/>
            <person name="Yue Q."/>
            <person name="Zhang X."/>
        </authorList>
    </citation>
    <scope>NUCLEOTIDE SEQUENCE [LARGE SCALE GENOMIC DNA]</scope>
    <source>
        <strain evidence="4 5">BP 5553</strain>
    </source>
</reference>
<dbReference type="EMBL" id="NPIC01000017">
    <property type="protein sequence ID" value="RDL29904.1"/>
    <property type="molecule type" value="Genomic_DNA"/>
</dbReference>
<comment type="similarity">
    <text evidence="1">Belongs to the short-chain dehydrogenases/reductases (SDR) family.</text>
</comment>
<dbReference type="STRING" id="2656787.A0A370T8T3"/>
<keyword evidence="3" id="KW-0560">Oxidoreductase</keyword>
<dbReference type="RefSeq" id="XP_031864594.1">
    <property type="nucleotide sequence ID" value="XM_032019154.1"/>
</dbReference>